<dbReference type="InterPro" id="IPR051466">
    <property type="entry name" value="D-amino_acid_metab_enzyme"/>
</dbReference>
<dbReference type="SMART" id="SM01119">
    <property type="entry name" value="D-ser_dehydrat"/>
    <property type="match status" value="1"/>
</dbReference>
<comment type="caution">
    <text evidence="4">The sequence shown here is derived from an EMBL/GenBank/DDBJ whole genome shotgun (WGS) entry which is preliminary data.</text>
</comment>
<dbReference type="InterPro" id="IPR042208">
    <property type="entry name" value="D-ser_dehydrat-like_sf"/>
</dbReference>
<reference evidence="4 5" key="1">
    <citation type="submission" date="2024-10" db="EMBL/GenBank/DDBJ databases">
        <title>The Natural Products Discovery Center: Release of the First 8490 Sequenced Strains for Exploring Actinobacteria Biosynthetic Diversity.</title>
        <authorList>
            <person name="Kalkreuter E."/>
            <person name="Kautsar S.A."/>
            <person name="Yang D."/>
            <person name="Bader C.D."/>
            <person name="Teijaro C.N."/>
            <person name="Fluegel L."/>
            <person name="Davis C.M."/>
            <person name="Simpson J.R."/>
            <person name="Lauterbach L."/>
            <person name="Steele A.D."/>
            <person name="Gui C."/>
            <person name="Meng S."/>
            <person name="Li G."/>
            <person name="Viehrig K."/>
            <person name="Ye F."/>
            <person name="Su P."/>
            <person name="Kiefer A.F."/>
            <person name="Nichols A."/>
            <person name="Cepeda A.J."/>
            <person name="Yan W."/>
            <person name="Fan B."/>
            <person name="Jiang Y."/>
            <person name="Adhikari A."/>
            <person name="Zheng C.-J."/>
            <person name="Schuster L."/>
            <person name="Cowan T.M."/>
            <person name="Smanski M.J."/>
            <person name="Chevrette M.G."/>
            <person name="De Carvalho L.P.S."/>
            <person name="Shen B."/>
        </authorList>
    </citation>
    <scope>NUCLEOTIDE SEQUENCE [LARGE SCALE GENOMIC DNA]</scope>
    <source>
        <strain evidence="4 5">NPDC002173</strain>
    </source>
</reference>
<dbReference type="InterPro" id="IPR029066">
    <property type="entry name" value="PLP-binding_barrel"/>
</dbReference>
<dbReference type="Pfam" id="PF01168">
    <property type="entry name" value="Ala_racemase_N"/>
    <property type="match status" value="1"/>
</dbReference>
<dbReference type="Proteomes" id="UP001602013">
    <property type="component" value="Unassembled WGS sequence"/>
</dbReference>
<proteinExistence type="inferred from homology"/>
<keyword evidence="4" id="KW-0413">Isomerase</keyword>
<dbReference type="RefSeq" id="WP_387415354.1">
    <property type="nucleotide sequence ID" value="NZ_JBIASD010000021.1"/>
</dbReference>
<evidence type="ECO:0000259" key="3">
    <source>
        <dbReference type="SMART" id="SM01119"/>
    </source>
</evidence>
<evidence type="ECO:0000256" key="1">
    <source>
        <dbReference type="ARBA" id="ARBA00005323"/>
    </source>
</evidence>
<organism evidence="4 5">
    <name type="scientific">Microtetraspora malaysiensis</name>
    <dbReference type="NCBI Taxonomy" id="161358"/>
    <lineage>
        <taxon>Bacteria</taxon>
        <taxon>Bacillati</taxon>
        <taxon>Actinomycetota</taxon>
        <taxon>Actinomycetes</taxon>
        <taxon>Streptosporangiales</taxon>
        <taxon>Streptosporangiaceae</taxon>
        <taxon>Microtetraspora</taxon>
    </lineage>
</organism>
<dbReference type="InterPro" id="IPR001608">
    <property type="entry name" value="Ala_racemase_N"/>
</dbReference>
<dbReference type="InterPro" id="IPR026956">
    <property type="entry name" value="D-ser_dehydrat-like_dom"/>
</dbReference>
<dbReference type="EMBL" id="JBIASD010000021">
    <property type="protein sequence ID" value="MFF3669348.1"/>
    <property type="molecule type" value="Genomic_DNA"/>
</dbReference>
<dbReference type="PANTHER" id="PTHR28004:SF2">
    <property type="entry name" value="D-SERINE DEHYDRATASE"/>
    <property type="match status" value="1"/>
</dbReference>
<gene>
    <name evidence="4" type="ORF">ACFYXI_27535</name>
</gene>
<dbReference type="Gene3D" id="3.20.20.10">
    <property type="entry name" value="Alanine racemase"/>
    <property type="match status" value="1"/>
</dbReference>
<evidence type="ECO:0000256" key="2">
    <source>
        <dbReference type="ARBA" id="ARBA00023239"/>
    </source>
</evidence>
<sequence>MTPPTFRGGPGFGARPAPELAAAFAAMFADVRTPALVVDEAAVELNLRLMTKLARSPERWRAHVKTAKARWAMERLIVHGVTRFKASTTAELATLLSLDVADVLLAYPAVGPTQWRAAELASAHPGAAVSVLADSVAGIRTWRPGRVGAFIDVDTGMGRTGVPVDDHATVFAVADELARRGIPLRGLHGYDGHLADLPTPERERAAADGLAAMTDLAEALQAAGHVIGELVVGGSHTFREILATPTPWSDRVTVGAGTVVYNDARSLARFGDIGFTAAAAVLTRVVSRPAAGRVTVDAGLTSIQVDAGRPHAESAGLVAVSAAQEHLVLSCAPGAEPEIGELVTLVPRHVDTAVSQFGEMHVIGPDGRVRVEPVTARHHESATVR</sequence>
<accession>A0ABW6SWR1</accession>
<dbReference type="EC" id="5.1.1.1" evidence="4"/>
<evidence type="ECO:0000313" key="4">
    <source>
        <dbReference type="EMBL" id="MFF3669348.1"/>
    </source>
</evidence>
<dbReference type="PANTHER" id="PTHR28004">
    <property type="entry name" value="ZGC:162816-RELATED"/>
    <property type="match status" value="1"/>
</dbReference>
<dbReference type="Pfam" id="PF14031">
    <property type="entry name" value="D-ser_dehydrat"/>
    <property type="match status" value="1"/>
</dbReference>
<protein>
    <submittedName>
        <fullName evidence="4">Alanine racemase</fullName>
        <ecNumber evidence="4">5.1.1.1</ecNumber>
    </submittedName>
</protein>
<comment type="similarity">
    <text evidence="1">Belongs to the DSD1 family.</text>
</comment>
<dbReference type="SUPFAM" id="SSF51419">
    <property type="entry name" value="PLP-binding barrel"/>
    <property type="match status" value="1"/>
</dbReference>
<feature type="domain" description="D-serine dehydratase-like" evidence="3">
    <location>
        <begin position="278"/>
        <end position="364"/>
    </location>
</feature>
<keyword evidence="2" id="KW-0456">Lyase</keyword>
<dbReference type="Gene3D" id="2.40.37.20">
    <property type="entry name" value="D-serine dehydratase-like domain"/>
    <property type="match status" value="1"/>
</dbReference>
<dbReference type="GO" id="GO:0008784">
    <property type="term" value="F:alanine racemase activity"/>
    <property type="evidence" value="ECO:0007669"/>
    <property type="project" value="UniProtKB-EC"/>
</dbReference>
<keyword evidence="5" id="KW-1185">Reference proteome</keyword>
<name>A0ABW6SWR1_9ACTN</name>
<evidence type="ECO:0000313" key="5">
    <source>
        <dbReference type="Proteomes" id="UP001602013"/>
    </source>
</evidence>